<evidence type="ECO:0000256" key="4">
    <source>
        <dbReference type="SAM" id="MobiDB-lite"/>
    </source>
</evidence>
<dbReference type="EMBL" id="HBFQ01024977">
    <property type="protein sequence ID" value="CAD8843344.1"/>
    <property type="molecule type" value="Transcribed_RNA"/>
</dbReference>
<proteinExistence type="predicted"/>
<dbReference type="AlphaFoldDB" id="A0A7S1F403"/>
<evidence type="ECO:0000259" key="5">
    <source>
        <dbReference type="PROSITE" id="PS50102"/>
    </source>
</evidence>
<sequence>MVYKDPSYKVKNTFLEVSFPDDHVEPGKRRTRSDVAQHNMRASPLVLASKSPNASPSLHPVDETMQAVPIDEVDFSLLEEAAPAGSMVGGPACGSRFEPDSPAVASTPNLGRDGPAYIVPTTPSPFLHSAFPPSNVPPFGYGCYGMLDGGLPPAFDDSAASMDQGYMGDADGNFANGMQFFPDMYNPNMQPYDPSCGGYHLPYGWMTIPMDGNGNFHDTQQADGLGSSQQEEAKGSWGDADRDWRTPDSQRQSHDDLQLGRGGIFIPRLGENHAEMDNTSGALTELVQADLGLSLPRAEVEAPPVEEPPERVKEGRRGKGRNRGEAKEEKVELPLSGPDEGEGHKNELFTTVMLRNIPNKYTREMLIKQLSIDFKGHFDFMYLPIDFKNKCNVGYGFINFRTTEACERFVEQFNGVDVRKCLPGLNSKKVVEVTPARVQGLSENVRRLRNSPVMNQLVDHPNWMPLLFNENGEQEPFPQPDQPLPPVKPRGRAREGGSATGEVMAV</sequence>
<feature type="region of interest" description="Disordered" evidence="4">
    <location>
        <begin position="299"/>
        <end position="344"/>
    </location>
</feature>
<dbReference type="InterPro" id="IPR035979">
    <property type="entry name" value="RBD_domain_sf"/>
</dbReference>
<dbReference type="InterPro" id="IPR012677">
    <property type="entry name" value="Nucleotide-bd_a/b_plait_sf"/>
</dbReference>
<reference evidence="6" key="1">
    <citation type="submission" date="2021-01" db="EMBL/GenBank/DDBJ databases">
        <authorList>
            <person name="Corre E."/>
            <person name="Pelletier E."/>
            <person name="Niang G."/>
            <person name="Scheremetjew M."/>
            <person name="Finn R."/>
            <person name="Kale V."/>
            <person name="Holt S."/>
            <person name="Cochrane G."/>
            <person name="Meng A."/>
            <person name="Brown T."/>
            <person name="Cohen L."/>
        </authorList>
    </citation>
    <scope>NUCLEOTIDE SEQUENCE</scope>
</reference>
<evidence type="ECO:0000256" key="2">
    <source>
        <dbReference type="ARBA" id="ARBA00022884"/>
    </source>
</evidence>
<feature type="compositionally biased region" description="Basic and acidic residues" evidence="4">
    <location>
        <begin position="308"/>
        <end position="332"/>
    </location>
</feature>
<keyword evidence="1" id="KW-0677">Repeat</keyword>
<evidence type="ECO:0000313" key="6">
    <source>
        <dbReference type="EMBL" id="CAD8843344.1"/>
    </source>
</evidence>
<dbReference type="GO" id="GO:0003723">
    <property type="term" value="F:RNA binding"/>
    <property type="evidence" value="ECO:0007669"/>
    <property type="project" value="UniProtKB-UniRule"/>
</dbReference>
<feature type="domain" description="RRM" evidence="5">
    <location>
        <begin position="350"/>
        <end position="438"/>
    </location>
</feature>
<feature type="compositionally biased region" description="Pro residues" evidence="4">
    <location>
        <begin position="477"/>
        <end position="488"/>
    </location>
</feature>
<feature type="region of interest" description="Disordered" evidence="4">
    <location>
        <begin position="469"/>
        <end position="506"/>
    </location>
</feature>
<dbReference type="Pfam" id="PF04059">
    <property type="entry name" value="RRM_2"/>
    <property type="match status" value="1"/>
</dbReference>
<feature type="region of interest" description="Disordered" evidence="4">
    <location>
        <begin position="214"/>
        <end position="257"/>
    </location>
</feature>
<keyword evidence="2 3" id="KW-0694">RNA-binding</keyword>
<evidence type="ECO:0000256" key="1">
    <source>
        <dbReference type="ARBA" id="ARBA00022737"/>
    </source>
</evidence>
<organism evidence="6">
    <name type="scientific">Noctiluca scintillans</name>
    <name type="common">Sea sparkle</name>
    <name type="synonym">Red tide dinoflagellate</name>
    <dbReference type="NCBI Taxonomy" id="2966"/>
    <lineage>
        <taxon>Eukaryota</taxon>
        <taxon>Sar</taxon>
        <taxon>Alveolata</taxon>
        <taxon>Dinophyceae</taxon>
        <taxon>Noctilucales</taxon>
        <taxon>Noctilucaceae</taxon>
        <taxon>Noctiluca</taxon>
    </lineage>
</organism>
<feature type="compositionally biased region" description="Basic and acidic residues" evidence="4">
    <location>
        <begin position="231"/>
        <end position="257"/>
    </location>
</feature>
<dbReference type="SUPFAM" id="SSF54928">
    <property type="entry name" value="RNA-binding domain, RBD"/>
    <property type="match status" value="1"/>
</dbReference>
<dbReference type="InterPro" id="IPR007201">
    <property type="entry name" value="Mei2-like_Rrm_C"/>
</dbReference>
<evidence type="ECO:0000256" key="3">
    <source>
        <dbReference type="PROSITE-ProRule" id="PRU00176"/>
    </source>
</evidence>
<protein>
    <recommendedName>
        <fullName evidence="5">RRM domain-containing protein</fullName>
    </recommendedName>
</protein>
<name>A0A7S1F403_NOCSC</name>
<dbReference type="PANTHER" id="PTHR24012">
    <property type="entry name" value="RNA BINDING PROTEIN"/>
    <property type="match status" value="1"/>
</dbReference>
<dbReference type="PROSITE" id="PS50102">
    <property type="entry name" value="RRM"/>
    <property type="match status" value="1"/>
</dbReference>
<gene>
    <name evidence="6" type="ORF">NSCI0253_LOCUS17694</name>
</gene>
<dbReference type="Gene3D" id="3.30.70.330">
    <property type="match status" value="1"/>
</dbReference>
<accession>A0A7S1F403</accession>
<dbReference type="CDD" id="cd12277">
    <property type="entry name" value="RRM3_MEI2_EAR1_like"/>
    <property type="match status" value="1"/>
</dbReference>
<feature type="compositionally biased region" description="Polar residues" evidence="4">
    <location>
        <begin position="216"/>
        <end position="230"/>
    </location>
</feature>
<dbReference type="InterPro" id="IPR000504">
    <property type="entry name" value="RRM_dom"/>
</dbReference>